<comment type="subcellular location">
    <subcellularLocation>
        <location evidence="1 10">Cell membrane</location>
        <topology evidence="1 10">Multi-pass membrane protein</topology>
    </subcellularLocation>
</comment>
<evidence type="ECO:0000256" key="3">
    <source>
        <dbReference type="ARBA" id="ARBA00022448"/>
    </source>
</evidence>
<dbReference type="AlphaFoldDB" id="E0TYA0"/>
<feature type="transmembrane region" description="Helical" evidence="11">
    <location>
        <begin position="234"/>
        <end position="252"/>
    </location>
</feature>
<evidence type="ECO:0000256" key="5">
    <source>
        <dbReference type="ARBA" id="ARBA00022692"/>
    </source>
</evidence>
<evidence type="ECO:0000313" key="12">
    <source>
        <dbReference type="EMBL" id="ADM39022.1"/>
    </source>
</evidence>
<dbReference type="GO" id="GO:0071281">
    <property type="term" value="P:cellular response to iron ion"/>
    <property type="evidence" value="ECO:0007669"/>
    <property type="project" value="UniProtKB-ARBA"/>
</dbReference>
<evidence type="ECO:0000256" key="6">
    <source>
        <dbReference type="ARBA" id="ARBA00022989"/>
    </source>
</evidence>
<dbReference type="InterPro" id="IPR036388">
    <property type="entry name" value="WH-like_DNA-bd_sf"/>
</dbReference>
<dbReference type="InterPro" id="IPR037294">
    <property type="entry name" value="ABC_BtuC-like"/>
</dbReference>
<evidence type="ECO:0000256" key="1">
    <source>
        <dbReference type="ARBA" id="ARBA00004651"/>
    </source>
</evidence>
<dbReference type="Pfam" id="PF00950">
    <property type="entry name" value="ABC-3"/>
    <property type="match status" value="1"/>
</dbReference>
<feature type="transmembrane region" description="Helical" evidence="11">
    <location>
        <begin position="103"/>
        <end position="123"/>
    </location>
</feature>
<feature type="transmembrane region" description="Helical" evidence="11">
    <location>
        <begin position="20"/>
        <end position="40"/>
    </location>
</feature>
<dbReference type="GO" id="GO:0010043">
    <property type="term" value="P:response to zinc ion"/>
    <property type="evidence" value="ECO:0007669"/>
    <property type="project" value="TreeGrafter"/>
</dbReference>
<keyword evidence="5 10" id="KW-0812">Transmembrane</keyword>
<dbReference type="KEGG" id="bss:BSUW23_14925"/>
<evidence type="ECO:0000256" key="7">
    <source>
        <dbReference type="ARBA" id="ARBA00023136"/>
    </source>
</evidence>
<dbReference type="Gene3D" id="1.10.10.10">
    <property type="entry name" value="Winged helix-like DNA-binding domain superfamily/Winged helix DNA-binding domain"/>
    <property type="match status" value="1"/>
</dbReference>
<dbReference type="PANTHER" id="PTHR30477:SF3">
    <property type="entry name" value="METAL TRANSPORT SYSTEM MEMBRANE PROTEIN CT_069-RELATED"/>
    <property type="match status" value="1"/>
</dbReference>
<evidence type="ECO:0000256" key="10">
    <source>
        <dbReference type="RuleBase" id="RU003943"/>
    </source>
</evidence>
<dbReference type="HOGENOM" id="CLU_028808_0_2_9"/>
<dbReference type="Proteomes" id="UP000002233">
    <property type="component" value="Chromosome"/>
</dbReference>
<sequence>MSILFESLWLQLQHPNTQWVLAGTLLLGAASGVLGSFVLLRKQSLIGDAMAHSALPGVCLAFLFTGQKSLPFFLLGAALAGLLGTWCIQLISRLSKTKEDSAIGIVLSVFFGVGIILLTYIQQQGAGSQSGLDSFLFGQAASLVRQDIILIAGISAALLLLCIVFFKEFTLITFDFAFAKGLGLPVRFLNGLLACLIVCAVVIGLQTVGVILMAAMLITPAIAARYWTERLTGMMVIAGVTGGVSGVSGTLLSTTMKGMATGPLMILSATLIFLFSMICAPKRGLAAKAIRLIRLRRKTARDQVLLTIYEQYKKNDLYVTAESVRKKRRLSPSLCHKVLNGLEKERCIVRVENGVWKMTRTGIEKGYHMALKHRMYEMYLMHEMEMANLEIDQDHFDPDRLPGETRERLLSLLKLYGRMPELQKAAPDAEEGQIANEF</sequence>
<dbReference type="GO" id="GO:0043190">
    <property type="term" value="C:ATP-binding cassette (ABC) transporter complex"/>
    <property type="evidence" value="ECO:0007669"/>
    <property type="project" value="InterPro"/>
</dbReference>
<dbReference type="PANTHER" id="PTHR30477">
    <property type="entry name" value="ABC-TRANSPORTER METAL-BINDING PROTEIN"/>
    <property type="match status" value="1"/>
</dbReference>
<dbReference type="InterPro" id="IPR001626">
    <property type="entry name" value="ABC_TroCD"/>
</dbReference>
<dbReference type="CDD" id="cd06550">
    <property type="entry name" value="TM_ABC_iron-siderophores_like"/>
    <property type="match status" value="1"/>
</dbReference>
<organism evidence="12 13">
    <name type="scientific">Bacillus spizizenii (strain ATCC 23059 / NRRL B-14472 / W23)</name>
    <name type="common">Bacillus subtilis subsp. spizizenii</name>
    <dbReference type="NCBI Taxonomy" id="655816"/>
    <lineage>
        <taxon>Bacteria</taxon>
        <taxon>Bacillati</taxon>
        <taxon>Bacillota</taxon>
        <taxon>Bacilli</taxon>
        <taxon>Bacillales</taxon>
        <taxon>Bacillaceae</taxon>
        <taxon>Bacillus</taxon>
    </lineage>
</organism>
<dbReference type="FunFam" id="1.10.3470.10:FF:000003">
    <property type="entry name" value="Iron ABC transporter permease SitD"/>
    <property type="match status" value="1"/>
</dbReference>
<reference evidence="12 13" key="2">
    <citation type="journal article" date="2011" name="Microbiology">
        <title>The genome sequence of Bacillus subtilis subsp. spizizenii W23: insights into speciation within the B. subtilis complex and into the history of B. subtilis genetics.</title>
        <authorList>
            <person name="Zeigler D.R."/>
        </authorList>
    </citation>
    <scope>NUCLEOTIDE SEQUENCE [LARGE SCALE GENOMIC DNA]</scope>
    <source>
        <strain evidence="13">ATCC 23059 / NRRL B-14472 / W23</strain>
    </source>
</reference>
<evidence type="ECO:0000256" key="4">
    <source>
        <dbReference type="ARBA" id="ARBA00022475"/>
    </source>
</evidence>
<evidence type="ECO:0000256" key="8">
    <source>
        <dbReference type="ARBA" id="ARBA00057828"/>
    </source>
</evidence>
<keyword evidence="7 11" id="KW-0472">Membrane</keyword>
<evidence type="ECO:0000256" key="9">
    <source>
        <dbReference type="ARBA" id="ARBA00073179"/>
    </source>
</evidence>
<evidence type="ECO:0000256" key="11">
    <source>
        <dbReference type="SAM" id="Phobius"/>
    </source>
</evidence>
<protein>
    <recommendedName>
        <fullName evidence="9">Manganese transport system membrane protein MntC</fullName>
    </recommendedName>
</protein>
<name>E0TYA0_BACSH</name>
<reference key="1">
    <citation type="submission" date="2010-08" db="EMBL/GenBank/DDBJ databases">
        <authorList>
            <person name="Zeigler D.R."/>
        </authorList>
    </citation>
    <scope>NUCLEOTIDE SEQUENCE</scope>
    <source>
        <strain>W23</strain>
    </source>
</reference>
<evidence type="ECO:0000313" key="13">
    <source>
        <dbReference type="Proteomes" id="UP000002233"/>
    </source>
</evidence>
<evidence type="ECO:0000256" key="2">
    <source>
        <dbReference type="ARBA" id="ARBA00008034"/>
    </source>
</evidence>
<comment type="similarity">
    <text evidence="2 10">Belongs to the ABC-3 integral membrane protein family.</text>
</comment>
<dbReference type="EMBL" id="CP002183">
    <property type="protein sequence ID" value="ADM39022.1"/>
    <property type="molecule type" value="Genomic_DNA"/>
</dbReference>
<feature type="transmembrane region" description="Helical" evidence="11">
    <location>
        <begin position="143"/>
        <end position="166"/>
    </location>
</feature>
<keyword evidence="3 10" id="KW-0813">Transport</keyword>
<dbReference type="SUPFAM" id="SSF81345">
    <property type="entry name" value="ABC transporter involved in vitamin B12 uptake, BtuC"/>
    <property type="match status" value="1"/>
</dbReference>
<feature type="transmembrane region" description="Helical" evidence="11">
    <location>
        <begin position="186"/>
        <end position="204"/>
    </location>
</feature>
<dbReference type="Gene3D" id="1.10.3470.10">
    <property type="entry name" value="ABC transporter involved in vitamin B12 uptake, BtuC"/>
    <property type="match status" value="1"/>
</dbReference>
<keyword evidence="6 11" id="KW-1133">Transmembrane helix</keyword>
<keyword evidence="4" id="KW-1003">Cell membrane</keyword>
<comment type="function">
    <text evidence="8">This protein is probably a component of a manganese permease, a binding protein-dependent, ATP-driven transport system.</text>
</comment>
<proteinExistence type="inferred from homology"/>
<feature type="transmembrane region" description="Helical" evidence="11">
    <location>
        <begin position="70"/>
        <end position="91"/>
    </location>
</feature>
<accession>E0TYA0</accession>
<gene>
    <name evidence="12" type="primary">mntC</name>
    <name evidence="12" type="ordered locus">BSUW23_14925</name>
</gene>
<feature type="transmembrane region" description="Helical" evidence="11">
    <location>
        <begin position="264"/>
        <end position="281"/>
    </location>
</feature>
<dbReference type="GO" id="GO:0055085">
    <property type="term" value="P:transmembrane transport"/>
    <property type="evidence" value="ECO:0007669"/>
    <property type="project" value="InterPro"/>
</dbReference>